<proteinExistence type="predicted"/>
<dbReference type="SMART" id="SM01289">
    <property type="entry name" value="PYRIN"/>
    <property type="match status" value="1"/>
</dbReference>
<dbReference type="InterPro" id="IPR013320">
    <property type="entry name" value="ConA-like_dom_sf"/>
</dbReference>
<comment type="caution">
    <text evidence="3">The sequence shown here is derived from an EMBL/GenBank/DDBJ whole genome shotgun (WGS) entry which is preliminary data.</text>
</comment>
<name>A0ABR3NIB7_9TELE</name>
<dbReference type="SUPFAM" id="SSF49899">
    <property type="entry name" value="Concanavalin A-like lectins/glucanases"/>
    <property type="match status" value="1"/>
</dbReference>
<gene>
    <name evidence="3" type="ORF">QQF64_036375</name>
</gene>
<dbReference type="EMBL" id="JAYMGO010000004">
    <property type="protein sequence ID" value="KAL1276752.1"/>
    <property type="molecule type" value="Genomic_DNA"/>
</dbReference>
<dbReference type="Gene3D" id="1.10.533.10">
    <property type="entry name" value="Death Domain, Fas"/>
    <property type="match status" value="1"/>
</dbReference>
<dbReference type="InterPro" id="IPR043136">
    <property type="entry name" value="B30.2/SPRY_sf"/>
</dbReference>
<sequence>MASVLKHLLAALDDLVTDELKRFKWHLKNHKGISTAALEKADAPDTVDLMRKHFGPEEAVKITVDILREMNHYHLAEELENKHKQDQAESNIEDHASAGAQSKPIDDTFTNIDQWTRNDFLQYSYQLTLDLNTVNQRLRLSESNRVITYTDADQLKPRSLRYLGRSKATELGQFLVYTGKLVLSGIQCGNKHLTVPLLGQSTCVLCKLLQYYFVTKGRELYGPTFLVYNVHSMLHLASDGKSYGYLDECSAFPFENYMQKMKRMVCSGKSPLVQIVKRIRENQPYNVSKEIKQMFTYVEFFCNHLHSLWSPVNHQ</sequence>
<dbReference type="Pfam" id="PF02758">
    <property type="entry name" value="PYRIN"/>
    <property type="match status" value="1"/>
</dbReference>
<dbReference type="InterPro" id="IPR004020">
    <property type="entry name" value="DAPIN"/>
</dbReference>
<protein>
    <recommendedName>
        <fullName evidence="2">Pyrin domain-containing protein</fullName>
    </recommendedName>
</protein>
<dbReference type="CDD" id="cd08321">
    <property type="entry name" value="Pyrin_ASC-like"/>
    <property type="match status" value="1"/>
</dbReference>
<dbReference type="Gene3D" id="2.60.120.920">
    <property type="match status" value="1"/>
</dbReference>
<feature type="region of interest" description="Disordered" evidence="1">
    <location>
        <begin position="81"/>
        <end position="103"/>
    </location>
</feature>
<dbReference type="PROSITE" id="PS50824">
    <property type="entry name" value="DAPIN"/>
    <property type="match status" value="1"/>
</dbReference>
<dbReference type="Proteomes" id="UP001558613">
    <property type="component" value="Unassembled WGS sequence"/>
</dbReference>
<feature type="compositionally biased region" description="Basic and acidic residues" evidence="1">
    <location>
        <begin position="81"/>
        <end position="96"/>
    </location>
</feature>
<evidence type="ECO:0000313" key="3">
    <source>
        <dbReference type="EMBL" id="KAL1276752.1"/>
    </source>
</evidence>
<dbReference type="SUPFAM" id="SSF47986">
    <property type="entry name" value="DEATH domain"/>
    <property type="match status" value="1"/>
</dbReference>
<dbReference type="PANTHER" id="PTHR33053:SF24">
    <property type="entry name" value="TRANSPOSASE DOMAIN-CONTAINING PROTEIN"/>
    <property type="match status" value="1"/>
</dbReference>
<keyword evidence="4" id="KW-1185">Reference proteome</keyword>
<evidence type="ECO:0000259" key="2">
    <source>
        <dbReference type="PROSITE" id="PS50824"/>
    </source>
</evidence>
<dbReference type="InterPro" id="IPR011029">
    <property type="entry name" value="DEATH-like_dom_sf"/>
</dbReference>
<feature type="domain" description="Pyrin" evidence="2">
    <location>
        <begin position="1"/>
        <end position="85"/>
    </location>
</feature>
<evidence type="ECO:0000313" key="4">
    <source>
        <dbReference type="Proteomes" id="UP001558613"/>
    </source>
</evidence>
<accession>A0ABR3NIB7</accession>
<evidence type="ECO:0000256" key="1">
    <source>
        <dbReference type="SAM" id="MobiDB-lite"/>
    </source>
</evidence>
<dbReference type="PANTHER" id="PTHR33053">
    <property type="entry name" value="PROTEIN, PUTATIVE-RELATED"/>
    <property type="match status" value="1"/>
</dbReference>
<organism evidence="3 4">
    <name type="scientific">Cirrhinus molitorella</name>
    <name type="common">mud carp</name>
    <dbReference type="NCBI Taxonomy" id="172907"/>
    <lineage>
        <taxon>Eukaryota</taxon>
        <taxon>Metazoa</taxon>
        <taxon>Chordata</taxon>
        <taxon>Craniata</taxon>
        <taxon>Vertebrata</taxon>
        <taxon>Euteleostomi</taxon>
        <taxon>Actinopterygii</taxon>
        <taxon>Neopterygii</taxon>
        <taxon>Teleostei</taxon>
        <taxon>Ostariophysi</taxon>
        <taxon>Cypriniformes</taxon>
        <taxon>Cyprinidae</taxon>
        <taxon>Labeoninae</taxon>
        <taxon>Labeonini</taxon>
        <taxon>Cirrhinus</taxon>
    </lineage>
</organism>
<reference evidence="3 4" key="1">
    <citation type="submission" date="2023-09" db="EMBL/GenBank/DDBJ databases">
        <authorList>
            <person name="Wang M."/>
        </authorList>
    </citation>
    <scope>NUCLEOTIDE SEQUENCE [LARGE SCALE GENOMIC DNA]</scope>
    <source>
        <strain evidence="3">GT-2023</strain>
        <tissue evidence="3">Liver</tissue>
    </source>
</reference>